<protein>
    <submittedName>
        <fullName evidence="2">RCG29082</fullName>
    </submittedName>
</protein>
<evidence type="ECO:0000313" key="2">
    <source>
        <dbReference type="EMBL" id="EDL82108.1"/>
    </source>
</evidence>
<evidence type="ECO:0000313" key="3">
    <source>
        <dbReference type="Proteomes" id="UP000234681"/>
    </source>
</evidence>
<accession>A6HVH2</accession>
<organism evidence="2 3">
    <name type="scientific">Rattus norvegicus</name>
    <name type="common">Rat</name>
    <dbReference type="NCBI Taxonomy" id="10116"/>
    <lineage>
        <taxon>Eukaryota</taxon>
        <taxon>Metazoa</taxon>
        <taxon>Chordata</taxon>
        <taxon>Craniata</taxon>
        <taxon>Vertebrata</taxon>
        <taxon>Euteleostomi</taxon>
        <taxon>Mammalia</taxon>
        <taxon>Eutheria</taxon>
        <taxon>Euarchontoglires</taxon>
        <taxon>Glires</taxon>
        <taxon>Rodentia</taxon>
        <taxon>Myomorpha</taxon>
        <taxon>Muroidea</taxon>
        <taxon>Muridae</taxon>
        <taxon>Murinae</taxon>
        <taxon>Rattus</taxon>
    </lineage>
</organism>
<sequence length="63" mass="7256">MYRTCIDLSQAESQHRERRRAKQTSDAVRAYMAHVFILKNKTKTAKTTVMAGPTNIALPVRYM</sequence>
<gene>
    <name evidence="2" type="ORF">rCG_29082</name>
</gene>
<dbReference type="Proteomes" id="UP000234681">
    <property type="component" value="Chromosome 2"/>
</dbReference>
<name>A6HVH2_RAT</name>
<evidence type="ECO:0000256" key="1">
    <source>
        <dbReference type="SAM" id="MobiDB-lite"/>
    </source>
</evidence>
<dbReference type="EMBL" id="CH473952">
    <property type="protein sequence ID" value="EDL82108.1"/>
    <property type="molecule type" value="Genomic_DNA"/>
</dbReference>
<dbReference type="AlphaFoldDB" id="A6HVH2"/>
<feature type="region of interest" description="Disordered" evidence="1">
    <location>
        <begin position="1"/>
        <end position="25"/>
    </location>
</feature>
<proteinExistence type="predicted"/>
<reference evidence="3" key="1">
    <citation type="submission" date="2005-09" db="EMBL/GenBank/DDBJ databases">
        <authorList>
            <person name="Mural R.J."/>
            <person name="Li P.W."/>
            <person name="Adams M.D."/>
            <person name="Amanatides P.G."/>
            <person name="Baden-Tillson H."/>
            <person name="Barnstead M."/>
            <person name="Chin S.H."/>
            <person name="Dew I."/>
            <person name="Evans C.A."/>
            <person name="Ferriera S."/>
            <person name="Flanigan M."/>
            <person name="Fosler C."/>
            <person name="Glodek A."/>
            <person name="Gu Z."/>
            <person name="Holt R.A."/>
            <person name="Jennings D."/>
            <person name="Kraft C.L."/>
            <person name="Lu F."/>
            <person name="Nguyen T."/>
            <person name="Nusskern D.R."/>
            <person name="Pfannkoch C.M."/>
            <person name="Sitter C."/>
            <person name="Sutton G.G."/>
            <person name="Venter J.C."/>
            <person name="Wang Z."/>
            <person name="Woodage T."/>
            <person name="Zheng X.H."/>
            <person name="Zhong F."/>
        </authorList>
    </citation>
    <scope>NUCLEOTIDE SEQUENCE [LARGE SCALE GENOMIC DNA]</scope>
    <source>
        <strain>BN</strain>
        <strain evidence="3">Sprague-Dawley</strain>
    </source>
</reference>